<dbReference type="Pfam" id="PF00884">
    <property type="entry name" value="Sulfatase"/>
    <property type="match status" value="1"/>
</dbReference>
<dbReference type="GO" id="GO:0016787">
    <property type="term" value="F:hydrolase activity"/>
    <property type="evidence" value="ECO:0007669"/>
    <property type="project" value="UniProtKB-KW"/>
</dbReference>
<protein>
    <submittedName>
        <fullName evidence="3">STM4013/SEN3800 family hydrolase</fullName>
    </submittedName>
</protein>
<name>A0ABR8YSE2_9CLOT</name>
<dbReference type="Proteomes" id="UP000627166">
    <property type="component" value="Unassembled WGS sequence"/>
</dbReference>
<comment type="caution">
    <text evidence="3">The sequence shown here is derived from an EMBL/GenBank/DDBJ whole genome shotgun (WGS) entry which is preliminary data.</text>
</comment>
<feature type="domain" description="Sulfatase N-terminal" evidence="2">
    <location>
        <begin position="14"/>
        <end position="272"/>
    </location>
</feature>
<dbReference type="EMBL" id="JACSQB010000064">
    <property type="protein sequence ID" value="MBD8047166.1"/>
    <property type="molecule type" value="Genomic_DNA"/>
</dbReference>
<organism evidence="3 4">
    <name type="scientific">Clostridium faecium</name>
    <dbReference type="NCBI Taxonomy" id="2762223"/>
    <lineage>
        <taxon>Bacteria</taxon>
        <taxon>Bacillati</taxon>
        <taxon>Bacillota</taxon>
        <taxon>Clostridia</taxon>
        <taxon>Eubacteriales</taxon>
        <taxon>Clostridiaceae</taxon>
        <taxon>Clostridium</taxon>
    </lineage>
</organism>
<evidence type="ECO:0000313" key="4">
    <source>
        <dbReference type="Proteomes" id="UP000627166"/>
    </source>
</evidence>
<keyword evidence="1" id="KW-0175">Coiled coil</keyword>
<evidence type="ECO:0000256" key="1">
    <source>
        <dbReference type="SAM" id="Coils"/>
    </source>
</evidence>
<dbReference type="Gene3D" id="3.40.720.10">
    <property type="entry name" value="Alkaline Phosphatase, subunit A"/>
    <property type="match status" value="1"/>
</dbReference>
<feature type="coiled-coil region" evidence="1">
    <location>
        <begin position="154"/>
        <end position="214"/>
    </location>
</feature>
<keyword evidence="4" id="KW-1185">Reference proteome</keyword>
<reference evidence="3 4" key="1">
    <citation type="submission" date="2020-08" db="EMBL/GenBank/DDBJ databases">
        <title>A Genomic Blueprint of the Chicken Gut Microbiome.</title>
        <authorList>
            <person name="Gilroy R."/>
            <person name="Ravi A."/>
            <person name="Getino M."/>
            <person name="Pursley I."/>
            <person name="Horton D.L."/>
            <person name="Alikhan N.-F."/>
            <person name="Baker D."/>
            <person name="Gharbi K."/>
            <person name="Hall N."/>
            <person name="Watson M."/>
            <person name="Adriaenssens E.M."/>
            <person name="Foster-Nyarko E."/>
            <person name="Jarju S."/>
            <person name="Secka A."/>
            <person name="Antonio M."/>
            <person name="Oren A."/>
            <person name="Chaudhuri R."/>
            <person name="La Ragione R.M."/>
            <person name="Hildebrand F."/>
            <person name="Pallen M.J."/>
        </authorList>
    </citation>
    <scope>NUCLEOTIDE SEQUENCE [LARGE SCALE GENOMIC DNA]</scope>
    <source>
        <strain evidence="3 4">N37</strain>
    </source>
</reference>
<dbReference type="NCBIfam" id="NF038075">
    <property type="entry name" value="fam_STM4013"/>
    <property type="match status" value="1"/>
</dbReference>
<evidence type="ECO:0000259" key="2">
    <source>
        <dbReference type="Pfam" id="PF00884"/>
    </source>
</evidence>
<dbReference type="InterPro" id="IPR047838">
    <property type="entry name" value="STM4013-like"/>
</dbReference>
<dbReference type="InterPro" id="IPR000917">
    <property type="entry name" value="Sulfatase_N"/>
</dbReference>
<gene>
    <name evidence="3" type="ORF">H9637_08985</name>
</gene>
<dbReference type="InterPro" id="IPR017850">
    <property type="entry name" value="Alkaline_phosphatase_core_sf"/>
</dbReference>
<proteinExistence type="predicted"/>
<accession>A0ABR8YSE2</accession>
<evidence type="ECO:0000313" key="3">
    <source>
        <dbReference type="EMBL" id="MBD8047166.1"/>
    </source>
</evidence>
<sequence>MKVNMNEIVGQDDILFITLDTLRYDVANTEYLKGNLPNLCKDGPFEKRHSPGSFTYSAHWSFFSGFLPTPSEYVPLNKRENLFFMKNQMVRDFNVDNTFLFEESNFIEALKNKDYKTICIGGVIFFSKINSLCSNLPNLFEYSYWNPKFGVTNKNSTEHQVDFAIKTLEKLKKDERVFLFINVSAIHGPNYFYLDKYKDNKDGYNAKKNILASEFDCVESQQAALSYVDKALKPLFDYMKKRNRTFCIVTSDHGTCYGEDGYEGHNLAHEAVWTIPYKHFFL</sequence>
<dbReference type="RefSeq" id="WP_191740138.1">
    <property type="nucleotide sequence ID" value="NZ_JACSQB010000064.1"/>
</dbReference>
<keyword evidence="3" id="KW-0378">Hydrolase</keyword>
<dbReference type="SUPFAM" id="SSF53649">
    <property type="entry name" value="Alkaline phosphatase-like"/>
    <property type="match status" value="1"/>
</dbReference>